<dbReference type="InParanoid" id="A0A165QW42"/>
<keyword evidence="4" id="KW-1185">Reference proteome</keyword>
<sequence length="418" mass="47102">MTLAPFIANLATGIGTQNGHALSVLLRVTGDNAQNLLRTVGDTRPTVLSRFKGSIISPWDEIAIAHVRAVVHVEEQNFGDAYAAQRDVVNGFLRYFITTTNWTLPILYTVLTDLRDIAYKVDVAAFNDGKPGLSMEDAARSCNKAFSNCVTDRTSPYEVSRKWGIYHTVGLVLKCYFKARSGYTTALHRVNRIALSRNVMRALKANPDIPPLSAYPRAHQVTYRYYVGMINFLNEEYTQARSAEEELSFAFYNCHTSSTSNLERILTYLIPLRILCGQLPSPEFLDRFPALNELYAPFVDAIRHGRLQDYDLALTEQETRLADLGILLTIEKARDVCLRGLFRRVWSASERSTRIPISSFHAALRISGQEDVPVEEAECLLANMIYKGFMRGYISHERQMVVLAATSPFPLDRKTPFA</sequence>
<feature type="domain" description="PCI" evidence="2">
    <location>
        <begin position="224"/>
        <end position="408"/>
    </location>
</feature>
<organism evidence="3 4">
    <name type="scientific">Exidia glandulosa HHB12029</name>
    <dbReference type="NCBI Taxonomy" id="1314781"/>
    <lineage>
        <taxon>Eukaryota</taxon>
        <taxon>Fungi</taxon>
        <taxon>Dikarya</taxon>
        <taxon>Basidiomycota</taxon>
        <taxon>Agaricomycotina</taxon>
        <taxon>Agaricomycetes</taxon>
        <taxon>Auriculariales</taxon>
        <taxon>Exidiaceae</taxon>
        <taxon>Exidia</taxon>
    </lineage>
</organism>
<evidence type="ECO:0000313" key="4">
    <source>
        <dbReference type="Proteomes" id="UP000077266"/>
    </source>
</evidence>
<dbReference type="GO" id="GO:0003723">
    <property type="term" value="F:RNA binding"/>
    <property type="evidence" value="ECO:0007669"/>
    <property type="project" value="InterPro"/>
</dbReference>
<dbReference type="Pfam" id="PF01399">
    <property type="entry name" value="PCI"/>
    <property type="match status" value="1"/>
</dbReference>
<dbReference type="STRING" id="1314781.A0A165QW42"/>
<comment type="similarity">
    <text evidence="1">Belongs to the CSN12 family.</text>
</comment>
<evidence type="ECO:0000256" key="1">
    <source>
        <dbReference type="ARBA" id="ARBA00025771"/>
    </source>
</evidence>
<reference evidence="3 4" key="1">
    <citation type="journal article" date="2016" name="Mol. Biol. Evol.">
        <title>Comparative Genomics of Early-Diverging Mushroom-Forming Fungi Provides Insights into the Origins of Lignocellulose Decay Capabilities.</title>
        <authorList>
            <person name="Nagy L.G."/>
            <person name="Riley R."/>
            <person name="Tritt A."/>
            <person name="Adam C."/>
            <person name="Daum C."/>
            <person name="Floudas D."/>
            <person name="Sun H."/>
            <person name="Yadav J.S."/>
            <person name="Pangilinan J."/>
            <person name="Larsson K.H."/>
            <person name="Matsuura K."/>
            <person name="Barry K."/>
            <person name="Labutti K."/>
            <person name="Kuo R."/>
            <person name="Ohm R.A."/>
            <person name="Bhattacharya S.S."/>
            <person name="Shirouzu T."/>
            <person name="Yoshinaga Y."/>
            <person name="Martin F.M."/>
            <person name="Grigoriev I.V."/>
            <person name="Hibbett D.S."/>
        </authorList>
    </citation>
    <scope>NUCLEOTIDE SEQUENCE [LARGE SCALE GENOMIC DNA]</scope>
    <source>
        <strain evidence="3 4">HHB12029</strain>
    </source>
</reference>
<dbReference type="Proteomes" id="UP000077266">
    <property type="component" value="Unassembled WGS sequence"/>
</dbReference>
<dbReference type="InterPro" id="IPR036388">
    <property type="entry name" value="WH-like_DNA-bd_sf"/>
</dbReference>
<dbReference type="Gene3D" id="1.10.10.10">
    <property type="entry name" value="Winged helix-like DNA-binding domain superfamily/Winged helix DNA-binding domain"/>
    <property type="match status" value="1"/>
</dbReference>
<dbReference type="SMART" id="SM00753">
    <property type="entry name" value="PAM"/>
    <property type="match status" value="1"/>
</dbReference>
<evidence type="ECO:0000313" key="3">
    <source>
        <dbReference type="EMBL" id="KZW04149.1"/>
    </source>
</evidence>
<dbReference type="GO" id="GO:0070390">
    <property type="term" value="C:transcription export complex 2"/>
    <property type="evidence" value="ECO:0007669"/>
    <property type="project" value="TreeGrafter"/>
</dbReference>
<protein>
    <submittedName>
        <fullName evidence="3">COP9 signalosome complex subunit 12</fullName>
    </submittedName>
</protein>
<dbReference type="AlphaFoldDB" id="A0A165QW42"/>
<dbReference type="InterPro" id="IPR000717">
    <property type="entry name" value="PCI_dom"/>
</dbReference>
<dbReference type="GO" id="GO:0000973">
    <property type="term" value="P:post-transcriptional tethering of RNA polymerase II gene DNA at nuclear periphery"/>
    <property type="evidence" value="ECO:0007669"/>
    <property type="project" value="TreeGrafter"/>
</dbReference>
<proteinExistence type="inferred from homology"/>
<gene>
    <name evidence="3" type="ORF">EXIGLDRAFT_599146</name>
</gene>
<dbReference type="PANTHER" id="PTHR12732">
    <property type="entry name" value="UNCHARACTERIZED PROTEASOME COMPONENT REGION PCI-CONTAINING"/>
    <property type="match status" value="1"/>
</dbReference>
<dbReference type="InterPro" id="IPR045114">
    <property type="entry name" value="Csn12-like"/>
</dbReference>
<dbReference type="PANTHER" id="PTHR12732:SF0">
    <property type="entry name" value="PCI DOMAIN-CONTAINING PROTEIN 2"/>
    <property type="match status" value="1"/>
</dbReference>
<dbReference type="FunCoup" id="A0A165QW42">
    <property type="interactions" value="635"/>
</dbReference>
<evidence type="ECO:0000259" key="2">
    <source>
        <dbReference type="PROSITE" id="PS50250"/>
    </source>
</evidence>
<accession>A0A165QW42</accession>
<dbReference type="OrthoDB" id="10252687at2759"/>
<dbReference type="GO" id="GO:0016973">
    <property type="term" value="P:poly(A)+ mRNA export from nucleus"/>
    <property type="evidence" value="ECO:0007669"/>
    <property type="project" value="TreeGrafter"/>
</dbReference>
<dbReference type="PROSITE" id="PS50250">
    <property type="entry name" value="PCI"/>
    <property type="match status" value="1"/>
</dbReference>
<dbReference type="EMBL" id="KV425882">
    <property type="protein sequence ID" value="KZW04149.1"/>
    <property type="molecule type" value="Genomic_DNA"/>
</dbReference>
<dbReference type="GO" id="GO:0006368">
    <property type="term" value="P:transcription elongation by RNA polymerase II"/>
    <property type="evidence" value="ECO:0007669"/>
    <property type="project" value="TreeGrafter"/>
</dbReference>
<dbReference type="GO" id="GO:0003690">
    <property type="term" value="F:double-stranded DNA binding"/>
    <property type="evidence" value="ECO:0007669"/>
    <property type="project" value="InterPro"/>
</dbReference>
<name>A0A165QW42_EXIGL</name>